<proteinExistence type="predicted"/>
<accession>A0A6C0IZV6</accession>
<feature type="transmembrane region" description="Helical" evidence="1">
    <location>
        <begin position="27"/>
        <end position="50"/>
    </location>
</feature>
<feature type="transmembrane region" description="Helical" evidence="1">
    <location>
        <begin position="56"/>
        <end position="88"/>
    </location>
</feature>
<name>A0A6C0IZV6_9ZZZZ</name>
<sequence>MLITYNIYIIFLYLYYKEYITKMYIDILRFLAIVVLLLLIAIDNYPYIVIIKNATFQFIVALFCITILLLVDNITGFILILATLVLYFKIYNKLLINNKKDIPYTLYENDPNNNIYESIYEKVNYTTDKNLVDAQNNIVDLENYNSEIKIIENKEKELYSTQGLDVGSVKGYNRDELAIESNLIQ</sequence>
<reference evidence="2" key="1">
    <citation type="journal article" date="2020" name="Nature">
        <title>Giant virus diversity and host interactions through global metagenomics.</title>
        <authorList>
            <person name="Schulz F."/>
            <person name="Roux S."/>
            <person name="Paez-Espino D."/>
            <person name="Jungbluth S."/>
            <person name="Walsh D.A."/>
            <person name="Denef V.J."/>
            <person name="McMahon K.D."/>
            <person name="Konstantinidis K.T."/>
            <person name="Eloe-Fadrosh E.A."/>
            <person name="Kyrpides N.C."/>
            <person name="Woyke T."/>
        </authorList>
    </citation>
    <scope>NUCLEOTIDE SEQUENCE</scope>
    <source>
        <strain evidence="2">GVMAG-M-3300025695-21</strain>
    </source>
</reference>
<dbReference type="EMBL" id="MN740298">
    <property type="protein sequence ID" value="QHT98921.1"/>
    <property type="molecule type" value="Genomic_DNA"/>
</dbReference>
<keyword evidence="1" id="KW-0812">Transmembrane</keyword>
<evidence type="ECO:0000313" key="2">
    <source>
        <dbReference type="EMBL" id="QHT98921.1"/>
    </source>
</evidence>
<keyword evidence="1" id="KW-0472">Membrane</keyword>
<organism evidence="2">
    <name type="scientific">viral metagenome</name>
    <dbReference type="NCBI Taxonomy" id="1070528"/>
    <lineage>
        <taxon>unclassified sequences</taxon>
        <taxon>metagenomes</taxon>
        <taxon>organismal metagenomes</taxon>
    </lineage>
</organism>
<keyword evidence="1" id="KW-1133">Transmembrane helix</keyword>
<evidence type="ECO:0000256" key="1">
    <source>
        <dbReference type="SAM" id="Phobius"/>
    </source>
</evidence>
<protein>
    <submittedName>
        <fullName evidence="2">Uncharacterized protein</fullName>
    </submittedName>
</protein>
<dbReference type="AlphaFoldDB" id="A0A6C0IZV6"/>